<evidence type="ECO:0000313" key="3">
    <source>
        <dbReference type="Proteomes" id="UP000748531"/>
    </source>
</evidence>
<dbReference type="OrthoDB" id="424490at2759"/>
<reference evidence="2" key="1">
    <citation type="submission" date="2019-05" db="EMBL/GenBank/DDBJ databases">
        <title>Annotation for the trematode Paragonimus heterotremus.</title>
        <authorList>
            <person name="Choi Y.-J."/>
        </authorList>
    </citation>
    <scope>NUCLEOTIDE SEQUENCE</scope>
    <source>
        <strain evidence="2">LC</strain>
    </source>
</reference>
<organism evidence="2 3">
    <name type="scientific">Paragonimus heterotremus</name>
    <dbReference type="NCBI Taxonomy" id="100268"/>
    <lineage>
        <taxon>Eukaryota</taxon>
        <taxon>Metazoa</taxon>
        <taxon>Spiralia</taxon>
        <taxon>Lophotrochozoa</taxon>
        <taxon>Platyhelminthes</taxon>
        <taxon>Trematoda</taxon>
        <taxon>Digenea</taxon>
        <taxon>Plagiorchiida</taxon>
        <taxon>Troglotremata</taxon>
        <taxon>Troglotrematidae</taxon>
        <taxon>Paragonimus</taxon>
    </lineage>
</organism>
<feature type="compositionally biased region" description="Basic residues" evidence="1">
    <location>
        <begin position="325"/>
        <end position="341"/>
    </location>
</feature>
<evidence type="ECO:0000313" key="2">
    <source>
        <dbReference type="EMBL" id="KAF5401766.1"/>
    </source>
</evidence>
<feature type="compositionally biased region" description="Polar residues" evidence="1">
    <location>
        <begin position="265"/>
        <end position="277"/>
    </location>
</feature>
<keyword evidence="3" id="KW-1185">Reference proteome</keyword>
<gene>
    <name evidence="2" type="ORF">PHET_04793</name>
</gene>
<evidence type="ECO:0000256" key="1">
    <source>
        <dbReference type="SAM" id="MobiDB-lite"/>
    </source>
</evidence>
<protein>
    <recommendedName>
        <fullName evidence="4">ISXO2-like transposase domain-containing protein</fullName>
    </recommendedName>
</protein>
<comment type="caution">
    <text evidence="2">The sequence shown here is derived from an EMBL/GenBank/DDBJ whole genome shotgun (WGS) entry which is preliminary data.</text>
</comment>
<evidence type="ECO:0008006" key="4">
    <source>
        <dbReference type="Google" id="ProtNLM"/>
    </source>
</evidence>
<sequence length="695" mass="77919">MSLIGMDALNVTVLLLDSANRFFLLRAVSQGHGFEILLIAGPSRPHMENVLQCANVTDDTTEPSESRVLGCLLRDIVANKKSDSGTLDTPPYVSESLIKDDVSVHSTGLVLFSLCTYSDSSQSLQGNINEPPKITDLRLSKGSVIKNRTLLKSAKVTDVSAVRNSESVEVYPREGSNEKFYITTSAQENNPDVCYVTLIVDQPVGDDHPSTSHGNPPQSFIEGSDSVSSPSSSDEKQITACCLGTSASGEDGQLYFIVSTNRRIQTKSSNRSKSIQTYPPRRSRAIQVERTRKGVKSRPLKRPYADCDSDQSTIPAIEESPPLPPRKRVSRPPKRSLSRPQRIRRTATDYQCLEDLYARVPPSDASSLLDLTAYDRVESICRKPFETMDQWLADGFFKCFEVCGLITQPTRLVIWLAQRRLIANRLTCPKCTTEMILRSAKPRRHMYLWACRICNRKFSIRIGSIFLKAGVPEANIILAMYLWSVGYSMEFCGTELECSFTSARWYIWLALKSAAAVSPLLDVTITFQQLRRDFKPVSGIVEVDWDSFLRTTSRRDGLALLCGVQRSTEKVFAVRCPKPNDKDAVRKLIQNNITHGSIIITRDRPMFSQLQLRTLGYPHYMLDKSHQIALDDVVIDLTLVDSFIESIKSHIRKQGGPGIFCTDIFLAEMVVRRSWGNNLLPMLFYSIAQAYNVPK</sequence>
<accession>A0A8J4WIC9</accession>
<dbReference type="Proteomes" id="UP000748531">
    <property type="component" value="Unassembled WGS sequence"/>
</dbReference>
<dbReference type="EMBL" id="LUCH01002254">
    <property type="protein sequence ID" value="KAF5401766.1"/>
    <property type="molecule type" value="Genomic_DNA"/>
</dbReference>
<feature type="region of interest" description="Disordered" evidence="1">
    <location>
        <begin position="204"/>
        <end position="235"/>
    </location>
</feature>
<name>A0A8J4WIC9_9TREM</name>
<feature type="region of interest" description="Disordered" evidence="1">
    <location>
        <begin position="265"/>
        <end position="341"/>
    </location>
</feature>
<proteinExistence type="predicted"/>
<dbReference type="AlphaFoldDB" id="A0A8J4WIC9"/>